<accession>K1QJK1</accession>
<name>K1QJK1_MAGGI</name>
<evidence type="ECO:0000313" key="1">
    <source>
        <dbReference type="EMBL" id="EKC33958.1"/>
    </source>
</evidence>
<protein>
    <submittedName>
        <fullName evidence="1">Uncharacterized protein</fullName>
    </submittedName>
</protein>
<proteinExistence type="predicted"/>
<dbReference type="HOGENOM" id="CLU_2099227_0_0_1"/>
<reference evidence="1" key="1">
    <citation type="journal article" date="2012" name="Nature">
        <title>The oyster genome reveals stress adaptation and complexity of shell formation.</title>
        <authorList>
            <person name="Zhang G."/>
            <person name="Fang X."/>
            <person name="Guo X."/>
            <person name="Li L."/>
            <person name="Luo R."/>
            <person name="Xu F."/>
            <person name="Yang P."/>
            <person name="Zhang L."/>
            <person name="Wang X."/>
            <person name="Qi H."/>
            <person name="Xiong Z."/>
            <person name="Que H."/>
            <person name="Xie Y."/>
            <person name="Holland P.W."/>
            <person name="Paps J."/>
            <person name="Zhu Y."/>
            <person name="Wu F."/>
            <person name="Chen Y."/>
            <person name="Wang J."/>
            <person name="Peng C."/>
            <person name="Meng J."/>
            <person name="Yang L."/>
            <person name="Liu J."/>
            <person name="Wen B."/>
            <person name="Zhang N."/>
            <person name="Huang Z."/>
            <person name="Zhu Q."/>
            <person name="Feng Y."/>
            <person name="Mount A."/>
            <person name="Hedgecock D."/>
            <person name="Xu Z."/>
            <person name="Liu Y."/>
            <person name="Domazet-Loso T."/>
            <person name="Du Y."/>
            <person name="Sun X."/>
            <person name="Zhang S."/>
            <person name="Liu B."/>
            <person name="Cheng P."/>
            <person name="Jiang X."/>
            <person name="Li J."/>
            <person name="Fan D."/>
            <person name="Wang W."/>
            <person name="Fu W."/>
            <person name="Wang T."/>
            <person name="Wang B."/>
            <person name="Zhang J."/>
            <person name="Peng Z."/>
            <person name="Li Y."/>
            <person name="Li N."/>
            <person name="Wang J."/>
            <person name="Chen M."/>
            <person name="He Y."/>
            <person name="Tan F."/>
            <person name="Song X."/>
            <person name="Zheng Q."/>
            <person name="Huang R."/>
            <person name="Yang H."/>
            <person name="Du X."/>
            <person name="Chen L."/>
            <person name="Yang M."/>
            <person name="Gaffney P.M."/>
            <person name="Wang S."/>
            <person name="Luo L."/>
            <person name="She Z."/>
            <person name="Ming Y."/>
            <person name="Huang W."/>
            <person name="Zhang S."/>
            <person name="Huang B."/>
            <person name="Zhang Y."/>
            <person name="Qu T."/>
            <person name="Ni P."/>
            <person name="Miao G."/>
            <person name="Wang J."/>
            <person name="Wang Q."/>
            <person name="Steinberg C.E."/>
            <person name="Wang H."/>
            <person name="Li N."/>
            <person name="Qian L."/>
            <person name="Zhang G."/>
            <person name="Li Y."/>
            <person name="Yang H."/>
            <person name="Liu X."/>
            <person name="Wang J."/>
            <person name="Yin Y."/>
            <person name="Wang J."/>
        </authorList>
    </citation>
    <scope>NUCLEOTIDE SEQUENCE [LARGE SCALE GENOMIC DNA]</scope>
    <source>
        <strain evidence="1">05x7-T-G4-1.051#20</strain>
    </source>
</reference>
<dbReference type="AlphaFoldDB" id="K1QJK1"/>
<dbReference type="InParanoid" id="K1QJK1"/>
<organism evidence="1">
    <name type="scientific">Magallana gigas</name>
    <name type="common">Pacific oyster</name>
    <name type="synonym">Crassostrea gigas</name>
    <dbReference type="NCBI Taxonomy" id="29159"/>
    <lineage>
        <taxon>Eukaryota</taxon>
        <taxon>Metazoa</taxon>
        <taxon>Spiralia</taxon>
        <taxon>Lophotrochozoa</taxon>
        <taxon>Mollusca</taxon>
        <taxon>Bivalvia</taxon>
        <taxon>Autobranchia</taxon>
        <taxon>Pteriomorphia</taxon>
        <taxon>Ostreida</taxon>
        <taxon>Ostreoidea</taxon>
        <taxon>Ostreidae</taxon>
        <taxon>Magallana</taxon>
    </lineage>
</organism>
<sequence>MSYKLQSFDGINEPSSLATSQDGLYSASSSRKSGCYVSAKTGFILTFLAMATAAMVGVIVTFAVPKTNDASDCNCGATQAPVVGGQDCTTQGTPSTQAPPVATTCPASFLAECVFR</sequence>
<dbReference type="EMBL" id="JH816631">
    <property type="protein sequence ID" value="EKC33958.1"/>
    <property type="molecule type" value="Genomic_DNA"/>
</dbReference>
<gene>
    <name evidence="1" type="ORF">CGI_10021029</name>
</gene>